<feature type="transmembrane region" description="Helical" evidence="11">
    <location>
        <begin position="20"/>
        <end position="43"/>
    </location>
</feature>
<proteinExistence type="inferred from homology"/>
<comment type="similarity">
    <text evidence="9">Belongs to the methyl-accepting chemotaxis (MCP) protein family.</text>
</comment>
<protein>
    <submittedName>
        <fullName evidence="14">Chemotaxis protein</fullName>
    </submittedName>
</protein>
<dbReference type="Pfam" id="PF00672">
    <property type="entry name" value="HAMP"/>
    <property type="match status" value="1"/>
</dbReference>
<dbReference type="Proteomes" id="UP000304148">
    <property type="component" value="Chromosome"/>
</dbReference>
<reference evidence="15" key="1">
    <citation type="submission" date="2018-08" db="EMBL/GenBank/DDBJ databases">
        <authorList>
            <person name="Chevrot R."/>
        </authorList>
    </citation>
    <scope>NUCLEOTIDE SEQUENCE [LARGE SCALE GENOMIC DNA]</scope>
</reference>
<sequence>MKRVIQWTTGIQQSLQKKIICLLALFIVVPTIILIIILTGTAASNTKDMVYNQVNGATQSIVGMLDDMYDSNAYTVNSLADSISKKSRQKDWIHDRMLEIAKDIDNIYAAYVFVNNQYIHSSNDSDETIDAMKRDWYQQAKKSGGKVIVTKPYRDAITSDLVVTFAKELPGKNGVVAIDVAIDRINKAVEKYKVGKSGYISLVDKDNQVVTHPVYKQGTILDEATYGELATAKDHGAYKSNAAGRNEFVSYDKRNKMGLSIVSVIALSEINSQANYIFIVASIFLVVLIALMGLFLWRFVKSIIRPVLRVQQLTERIAAGDFTERIPESDRSDEIGRLEKNSNTMAQSLTDVLLRIREVSETVAASAEELSANTEENVASLQQVAASYQEVSAQSSLLNDRLKAVRSDAHQSGRQLKEVTELVNLSSEAANDMSEWAVRGEQALSSVRSQMNAITEHTELATKETEQLMEQSQHIRRIVVFIQELSAQTKLLALNAAIEAAHAGEHGRGFAVVADEVRKLAEQTNEAAGQITGMIQHIHERSEAVWTAMQNGSASVEEGQQVTKTVTSSFADMFAAVDEMNVQLSHIAQMSTQLTSANGTMITSFDEASEMTNTTLLEMENVAAAGEQQNAAMQEMASYANHLATIADDLQQLSAKFKA</sequence>
<evidence type="ECO:0000256" key="11">
    <source>
        <dbReference type="SAM" id="Phobius"/>
    </source>
</evidence>
<evidence type="ECO:0000256" key="1">
    <source>
        <dbReference type="ARBA" id="ARBA00004651"/>
    </source>
</evidence>
<dbReference type="SMART" id="SM00304">
    <property type="entry name" value="HAMP"/>
    <property type="match status" value="1"/>
</dbReference>
<evidence type="ECO:0000256" key="4">
    <source>
        <dbReference type="ARBA" id="ARBA00022500"/>
    </source>
</evidence>
<dbReference type="InterPro" id="IPR004089">
    <property type="entry name" value="MCPsignal_dom"/>
</dbReference>
<dbReference type="PANTHER" id="PTHR32089">
    <property type="entry name" value="METHYL-ACCEPTING CHEMOTAXIS PROTEIN MCPB"/>
    <property type="match status" value="1"/>
</dbReference>
<evidence type="ECO:0000256" key="9">
    <source>
        <dbReference type="ARBA" id="ARBA00029447"/>
    </source>
</evidence>
<dbReference type="RefSeq" id="WP_138184525.1">
    <property type="nucleotide sequence ID" value="NZ_LS992241.1"/>
</dbReference>
<comment type="subcellular location">
    <subcellularLocation>
        <location evidence="1">Cell membrane</location>
        <topology evidence="1">Multi-pass membrane protein</topology>
    </subcellularLocation>
</comment>
<evidence type="ECO:0000256" key="3">
    <source>
        <dbReference type="ARBA" id="ARBA00022481"/>
    </source>
</evidence>
<name>A0A383R5D5_PAEAL</name>
<dbReference type="GO" id="GO:0007165">
    <property type="term" value="P:signal transduction"/>
    <property type="evidence" value="ECO:0007669"/>
    <property type="project" value="UniProtKB-KW"/>
</dbReference>
<dbReference type="GO" id="GO:0005886">
    <property type="term" value="C:plasma membrane"/>
    <property type="evidence" value="ECO:0007669"/>
    <property type="project" value="UniProtKB-SubCell"/>
</dbReference>
<keyword evidence="8 10" id="KW-0807">Transducer</keyword>
<feature type="domain" description="Methyl-accepting transducer" evidence="12">
    <location>
        <begin position="352"/>
        <end position="609"/>
    </location>
</feature>
<dbReference type="Gene3D" id="3.30.450.20">
    <property type="entry name" value="PAS domain"/>
    <property type="match status" value="2"/>
</dbReference>
<keyword evidence="6 11" id="KW-1133">Transmembrane helix</keyword>
<dbReference type="Pfam" id="PF00015">
    <property type="entry name" value="MCPsignal"/>
    <property type="match status" value="1"/>
</dbReference>
<dbReference type="AlphaFoldDB" id="A0A383R5D5"/>
<evidence type="ECO:0000313" key="15">
    <source>
        <dbReference type="Proteomes" id="UP000304148"/>
    </source>
</evidence>
<dbReference type="Gene3D" id="1.10.287.950">
    <property type="entry name" value="Methyl-accepting chemotaxis protein"/>
    <property type="match status" value="1"/>
</dbReference>
<dbReference type="PROSITE" id="PS50111">
    <property type="entry name" value="CHEMOTAXIS_TRANSDUC_2"/>
    <property type="match status" value="1"/>
</dbReference>
<evidence type="ECO:0000256" key="5">
    <source>
        <dbReference type="ARBA" id="ARBA00022692"/>
    </source>
</evidence>
<accession>A0A383R5D5</accession>
<evidence type="ECO:0000256" key="6">
    <source>
        <dbReference type="ARBA" id="ARBA00022989"/>
    </source>
</evidence>
<gene>
    <name evidence="14" type="ORF">PBLR_10453</name>
</gene>
<organism evidence="14 15">
    <name type="scientific">Paenibacillus alvei</name>
    <name type="common">Bacillus alvei</name>
    <dbReference type="NCBI Taxonomy" id="44250"/>
    <lineage>
        <taxon>Bacteria</taxon>
        <taxon>Bacillati</taxon>
        <taxon>Bacillota</taxon>
        <taxon>Bacilli</taxon>
        <taxon>Bacillales</taxon>
        <taxon>Paenibacillaceae</taxon>
        <taxon>Paenibacillus</taxon>
    </lineage>
</organism>
<evidence type="ECO:0000313" key="14">
    <source>
        <dbReference type="EMBL" id="SYX82033.1"/>
    </source>
</evidence>
<dbReference type="Pfam" id="PF02743">
    <property type="entry name" value="dCache_1"/>
    <property type="match status" value="1"/>
</dbReference>
<dbReference type="InterPro" id="IPR029151">
    <property type="entry name" value="Sensor-like_sf"/>
</dbReference>
<evidence type="ECO:0000259" key="12">
    <source>
        <dbReference type="PROSITE" id="PS50111"/>
    </source>
</evidence>
<keyword evidence="7 11" id="KW-0472">Membrane</keyword>
<feature type="transmembrane region" description="Helical" evidence="11">
    <location>
        <begin position="276"/>
        <end position="300"/>
    </location>
</feature>
<keyword evidence="5 11" id="KW-0812">Transmembrane</keyword>
<evidence type="ECO:0000256" key="8">
    <source>
        <dbReference type="ARBA" id="ARBA00023224"/>
    </source>
</evidence>
<evidence type="ECO:0000259" key="13">
    <source>
        <dbReference type="PROSITE" id="PS50885"/>
    </source>
</evidence>
<evidence type="ECO:0000256" key="10">
    <source>
        <dbReference type="PROSITE-ProRule" id="PRU00284"/>
    </source>
</evidence>
<keyword evidence="4" id="KW-0145">Chemotaxis</keyword>
<dbReference type="GO" id="GO:0006935">
    <property type="term" value="P:chemotaxis"/>
    <property type="evidence" value="ECO:0007669"/>
    <property type="project" value="UniProtKB-KW"/>
</dbReference>
<dbReference type="SUPFAM" id="SSF103190">
    <property type="entry name" value="Sensory domain-like"/>
    <property type="match status" value="1"/>
</dbReference>
<feature type="domain" description="HAMP" evidence="13">
    <location>
        <begin position="301"/>
        <end position="354"/>
    </location>
</feature>
<dbReference type="SUPFAM" id="SSF58104">
    <property type="entry name" value="Methyl-accepting chemotaxis protein (MCP) signaling domain"/>
    <property type="match status" value="1"/>
</dbReference>
<dbReference type="PROSITE" id="PS50885">
    <property type="entry name" value="HAMP"/>
    <property type="match status" value="1"/>
</dbReference>
<dbReference type="SMART" id="SM00283">
    <property type="entry name" value="MA"/>
    <property type="match status" value="1"/>
</dbReference>
<evidence type="ECO:0000256" key="7">
    <source>
        <dbReference type="ARBA" id="ARBA00023136"/>
    </source>
</evidence>
<dbReference type="InterPro" id="IPR033479">
    <property type="entry name" value="dCache_1"/>
</dbReference>
<dbReference type="PANTHER" id="PTHR32089:SF114">
    <property type="entry name" value="METHYL-ACCEPTING CHEMOTAXIS PROTEIN MCPB"/>
    <property type="match status" value="1"/>
</dbReference>
<dbReference type="EMBL" id="LS992241">
    <property type="protein sequence ID" value="SYX82033.1"/>
    <property type="molecule type" value="Genomic_DNA"/>
</dbReference>
<dbReference type="CDD" id="cd06225">
    <property type="entry name" value="HAMP"/>
    <property type="match status" value="1"/>
</dbReference>
<dbReference type="InterPro" id="IPR003660">
    <property type="entry name" value="HAMP_dom"/>
</dbReference>
<evidence type="ECO:0000256" key="2">
    <source>
        <dbReference type="ARBA" id="ARBA00022475"/>
    </source>
</evidence>
<dbReference type="CDD" id="cd18773">
    <property type="entry name" value="PDC1_HK_sensor"/>
    <property type="match status" value="1"/>
</dbReference>
<keyword evidence="3" id="KW-0488">Methylation</keyword>
<keyword evidence="2" id="KW-1003">Cell membrane</keyword>